<evidence type="ECO:0000313" key="2">
    <source>
        <dbReference type="EMBL" id="KAL2073047.1"/>
    </source>
</evidence>
<dbReference type="PANTHER" id="PTHR35910">
    <property type="entry name" value="2EXR DOMAIN-CONTAINING PROTEIN"/>
    <property type="match status" value="1"/>
</dbReference>
<proteinExistence type="predicted"/>
<dbReference type="Proteomes" id="UP001595075">
    <property type="component" value="Unassembled WGS sequence"/>
</dbReference>
<dbReference type="Pfam" id="PF20150">
    <property type="entry name" value="2EXR"/>
    <property type="match status" value="2"/>
</dbReference>
<dbReference type="PANTHER" id="PTHR35910:SF1">
    <property type="entry name" value="2EXR DOMAIN-CONTAINING PROTEIN"/>
    <property type="match status" value="1"/>
</dbReference>
<name>A0ABR4CTD0_9HELO</name>
<sequence length="521" mass="59634">MSSVAPNSAHLDRLINPPAPLLEFHKFPELPGELRTAIWDLVKCEPRNIRVVIDGVIDGMISRKKGVLRRGDKKYTLKGVCSVPPMLQVCSESRCNALRRYSLVFETRFCGRPVYINWNQDSIYFVSPKAIDAFFLPRAGPPLRPEGREEIALFKGKCRYMTLGHLPRDFLRFGRILPQDMPKLDRFDLSKCDCPGNILCPWDLKQADWGFGREANYISFLDRIRRRIFPPKYIPLHLVFRAQSFMINKLLLTPTSPVLAPGNTAMASLLTNTAAARPAQIDRDQVAQVVELSLFPKFPKELRLHIIEEAIEESVQRTFLICQNGVVHVKRRKNYPAGFQEAIKVTKLPVPAFLHVNAEFRTAALKTYDLVFSGSLINKPIYFNFAKDTLFFCSLSDLEVMYRTTSHSAWKKIEQKLRHMIINDEFHGNVSALMIIAHFHKLKVFGHRTHEESTRAWRNTGNDARLKSVLEGNWLKNREHEHCVAAANRSMALIPEATSKEVYELPRIDALSYAHIDGMII</sequence>
<evidence type="ECO:0000313" key="3">
    <source>
        <dbReference type="Proteomes" id="UP001595075"/>
    </source>
</evidence>
<protein>
    <recommendedName>
        <fullName evidence="1">2EXR domain-containing protein</fullName>
    </recommendedName>
</protein>
<keyword evidence="3" id="KW-1185">Reference proteome</keyword>
<feature type="domain" description="2EXR" evidence="1">
    <location>
        <begin position="24"/>
        <end position="123"/>
    </location>
</feature>
<evidence type="ECO:0000259" key="1">
    <source>
        <dbReference type="Pfam" id="PF20150"/>
    </source>
</evidence>
<feature type="domain" description="2EXR" evidence="1">
    <location>
        <begin position="294"/>
        <end position="390"/>
    </location>
</feature>
<gene>
    <name evidence="2" type="ORF">VTL71DRAFT_10371</name>
</gene>
<reference evidence="2 3" key="1">
    <citation type="journal article" date="2024" name="Commun. Biol.">
        <title>Comparative genomic analysis of thermophilic fungi reveals convergent evolutionary adaptations and gene losses.</title>
        <authorList>
            <person name="Steindorff A.S."/>
            <person name="Aguilar-Pontes M.V."/>
            <person name="Robinson A.J."/>
            <person name="Andreopoulos B."/>
            <person name="LaButti K."/>
            <person name="Kuo A."/>
            <person name="Mondo S."/>
            <person name="Riley R."/>
            <person name="Otillar R."/>
            <person name="Haridas S."/>
            <person name="Lipzen A."/>
            <person name="Grimwood J."/>
            <person name="Schmutz J."/>
            <person name="Clum A."/>
            <person name="Reid I.D."/>
            <person name="Moisan M.C."/>
            <person name="Butler G."/>
            <person name="Nguyen T.T.M."/>
            <person name="Dewar K."/>
            <person name="Conant G."/>
            <person name="Drula E."/>
            <person name="Henrissat B."/>
            <person name="Hansel C."/>
            <person name="Singer S."/>
            <person name="Hutchinson M.I."/>
            <person name="de Vries R.P."/>
            <person name="Natvig D.O."/>
            <person name="Powell A.J."/>
            <person name="Tsang A."/>
            <person name="Grigoriev I.V."/>
        </authorList>
    </citation>
    <scope>NUCLEOTIDE SEQUENCE [LARGE SCALE GENOMIC DNA]</scope>
    <source>
        <strain evidence="2 3">CBS 494.80</strain>
    </source>
</reference>
<accession>A0ABR4CTD0</accession>
<organism evidence="2 3">
    <name type="scientific">Oculimacula yallundae</name>
    <dbReference type="NCBI Taxonomy" id="86028"/>
    <lineage>
        <taxon>Eukaryota</taxon>
        <taxon>Fungi</taxon>
        <taxon>Dikarya</taxon>
        <taxon>Ascomycota</taxon>
        <taxon>Pezizomycotina</taxon>
        <taxon>Leotiomycetes</taxon>
        <taxon>Helotiales</taxon>
        <taxon>Ploettnerulaceae</taxon>
        <taxon>Oculimacula</taxon>
    </lineage>
</organism>
<dbReference type="EMBL" id="JAZHXI010000003">
    <property type="protein sequence ID" value="KAL2073047.1"/>
    <property type="molecule type" value="Genomic_DNA"/>
</dbReference>
<comment type="caution">
    <text evidence="2">The sequence shown here is derived from an EMBL/GenBank/DDBJ whole genome shotgun (WGS) entry which is preliminary data.</text>
</comment>
<dbReference type="InterPro" id="IPR045518">
    <property type="entry name" value="2EXR"/>
</dbReference>